<name>G0P511_CAEBE</name>
<dbReference type="HOGENOM" id="CLU_2778116_0_0_1"/>
<dbReference type="InParanoid" id="G0P511"/>
<gene>
    <name evidence="1" type="ORF">CAEBREN_09121</name>
</gene>
<evidence type="ECO:0000313" key="2">
    <source>
        <dbReference type="Proteomes" id="UP000008068"/>
    </source>
</evidence>
<proteinExistence type="predicted"/>
<dbReference type="Proteomes" id="UP000008068">
    <property type="component" value="Unassembled WGS sequence"/>
</dbReference>
<reference evidence="2" key="1">
    <citation type="submission" date="2011-07" db="EMBL/GenBank/DDBJ databases">
        <authorList>
            <consortium name="Caenorhabditis brenneri Sequencing and Analysis Consortium"/>
            <person name="Wilson R.K."/>
        </authorList>
    </citation>
    <scope>NUCLEOTIDE SEQUENCE [LARGE SCALE GENOMIC DNA]</scope>
    <source>
        <strain evidence="2">PB2801</strain>
    </source>
</reference>
<protein>
    <submittedName>
        <fullName evidence="1">Uncharacterized protein</fullName>
    </submittedName>
</protein>
<keyword evidence="2" id="KW-1185">Reference proteome</keyword>
<sequence>MMAIRENLQSPHSVRELFDLISESLEEHPIAEKSPPKETGHSPNIPKLIFIAPRLLQPFQAILITPATA</sequence>
<organism evidence="2">
    <name type="scientific">Caenorhabditis brenneri</name>
    <name type="common">Nematode worm</name>
    <dbReference type="NCBI Taxonomy" id="135651"/>
    <lineage>
        <taxon>Eukaryota</taxon>
        <taxon>Metazoa</taxon>
        <taxon>Ecdysozoa</taxon>
        <taxon>Nematoda</taxon>
        <taxon>Chromadorea</taxon>
        <taxon>Rhabditida</taxon>
        <taxon>Rhabditina</taxon>
        <taxon>Rhabditomorpha</taxon>
        <taxon>Rhabditoidea</taxon>
        <taxon>Rhabditidae</taxon>
        <taxon>Peloderinae</taxon>
        <taxon>Caenorhabditis</taxon>
    </lineage>
</organism>
<dbReference type="AlphaFoldDB" id="G0P511"/>
<evidence type="ECO:0000313" key="1">
    <source>
        <dbReference type="EMBL" id="EGT45154.1"/>
    </source>
</evidence>
<accession>G0P511</accession>
<dbReference type="EMBL" id="GL380071">
    <property type="protein sequence ID" value="EGT45154.1"/>
    <property type="molecule type" value="Genomic_DNA"/>
</dbReference>